<accession>A0AAU7U8T5</accession>
<dbReference type="EMBL" id="CP158299">
    <property type="protein sequence ID" value="XBV84797.1"/>
    <property type="molecule type" value="Genomic_DNA"/>
</dbReference>
<gene>
    <name evidence="1" type="ORF">ABOD76_15300</name>
</gene>
<dbReference type="AlphaFoldDB" id="A0AAU7U8T5"/>
<dbReference type="KEGG" id="dsc:ABOD76_15300"/>
<proteinExistence type="predicted"/>
<protein>
    <submittedName>
        <fullName evidence="1">Uncharacterized protein</fullName>
    </submittedName>
</protein>
<name>A0AAU7U8T5_9DEIO</name>
<organism evidence="1">
    <name type="scientific">Deinococcus sonorensis KR-87</name>
    <dbReference type="NCBI Taxonomy" id="694439"/>
    <lineage>
        <taxon>Bacteria</taxon>
        <taxon>Thermotogati</taxon>
        <taxon>Deinococcota</taxon>
        <taxon>Deinococci</taxon>
        <taxon>Deinococcales</taxon>
        <taxon>Deinococcaceae</taxon>
        <taxon>Deinococcus</taxon>
    </lineage>
</organism>
<reference evidence="1" key="1">
    <citation type="submission" date="2024-06" db="EMBL/GenBank/DDBJ databases">
        <title>Draft Genome Sequence of Deinococcus sonorensis Type Strain KR-87, a Biofilm Producing Representative of the Genus Deinococcus.</title>
        <authorList>
            <person name="Boren L.S."/>
            <person name="Grosso R.A."/>
            <person name="Hugenberg-Cox A.N."/>
            <person name="Hill J.T.E."/>
            <person name="Albert C.M."/>
            <person name="Tuohy J.M."/>
        </authorList>
    </citation>
    <scope>NUCLEOTIDE SEQUENCE</scope>
    <source>
        <strain evidence="1">KR-87</strain>
    </source>
</reference>
<evidence type="ECO:0000313" key="1">
    <source>
        <dbReference type="EMBL" id="XBV84797.1"/>
    </source>
</evidence>
<sequence length="363" mass="39123">MATAPTTLRRGQLRLGRGLSVALLLTLAGFSPSLAPSIVRLLNPASTTRIALAPAPADAATTRAVQGYARVAQAFQSALDEVQPGERRRLTLSEQHFQLYLQTQAVLGPARGAALLSMLDSEIRNQNPARSRRSVFASPEAALDNVQTWLSYLAWATAPGTRHRLAVLQVNAPAPLSPRVVLSNRQGILQAAHAAHLAPGLLAAIVDNEQSGQQVAYGLAGVLRELTDTVALRTTEAYGESGWTGDLSQTVGLTQMSWQDALRQRPRFHQLGMQLDRPFPENEAEVRAALNDPDSNLLLAASRLVGYLDQAEGADQRPHTSASTFVSGPGWHNNPALASSGQTWPYAWNGFFKACLYSSLLQR</sequence>
<dbReference type="RefSeq" id="WP_350242834.1">
    <property type="nucleotide sequence ID" value="NZ_CP158299.1"/>
</dbReference>